<dbReference type="OrthoDB" id="1082206at2"/>
<comment type="caution">
    <text evidence="1">The sequence shown here is derived from an EMBL/GenBank/DDBJ whole genome shotgun (WGS) entry which is preliminary data.</text>
</comment>
<evidence type="ECO:0000313" key="1">
    <source>
        <dbReference type="EMBL" id="KGF53187.1"/>
    </source>
</evidence>
<evidence type="ECO:0000313" key="2">
    <source>
        <dbReference type="Proteomes" id="UP000029614"/>
    </source>
</evidence>
<dbReference type="InterPro" id="IPR046111">
    <property type="entry name" value="DUF6048"/>
</dbReference>
<dbReference type="Proteomes" id="UP000029614">
    <property type="component" value="Unassembled WGS sequence"/>
</dbReference>
<accession>A0A096CE36</accession>
<proteinExistence type="predicted"/>
<keyword evidence="2" id="KW-1185">Reference proteome</keyword>
<dbReference type="AlphaFoldDB" id="A0A096CE36"/>
<sequence>MEKRTFTFILSLIISFLTLFTSSLYAQRKVVVTKDQPDTIPFYRGIALGTDIVGPAMMFIRGYGQYEGIARLNLKDKYFPVLELGFGKSNKTDETTNIHYITKAPYFRVGIDLNVLKNKHDDYRALVGGRLAYTSFKYSFYNKTAIDPIWKSQSLCYASDVSSKLLWAELVAGLDAKIWGPIRMGWTIRYKKQLHKKKGENGSAWYVPGYGDGAESLISATFQILAEF</sequence>
<dbReference type="Pfam" id="PF19515">
    <property type="entry name" value="DUF6048"/>
    <property type="match status" value="1"/>
</dbReference>
<evidence type="ECO:0008006" key="3">
    <source>
        <dbReference type="Google" id="ProtNLM"/>
    </source>
</evidence>
<name>A0A096CE36_9BACT</name>
<reference evidence="1 2" key="1">
    <citation type="submission" date="2014-07" db="EMBL/GenBank/DDBJ databases">
        <authorList>
            <person name="McCorrison J."/>
            <person name="Sanka R."/>
            <person name="Torralba M."/>
            <person name="Gillis M."/>
            <person name="Haft D.H."/>
            <person name="Methe B."/>
            <person name="Sutton G."/>
            <person name="Nelson K.E."/>
        </authorList>
    </citation>
    <scope>NUCLEOTIDE SEQUENCE [LARGE SCALE GENOMIC DNA]</scope>
    <source>
        <strain evidence="1 2">DNF00058</strain>
    </source>
</reference>
<dbReference type="RefSeq" id="WP_036853999.1">
    <property type="nucleotide sequence ID" value="NZ_JRNU01000002.1"/>
</dbReference>
<gene>
    <name evidence="1" type="ORF">HMPREF9302_01275</name>
</gene>
<protein>
    <recommendedName>
        <fullName evidence="3">Outer membrane protein beta-barrel domain-containing protein</fullName>
    </recommendedName>
</protein>
<organism evidence="1 2">
    <name type="scientific">Prevotella amnii DNF00058</name>
    <dbReference type="NCBI Taxonomy" id="1401066"/>
    <lineage>
        <taxon>Bacteria</taxon>
        <taxon>Pseudomonadati</taxon>
        <taxon>Bacteroidota</taxon>
        <taxon>Bacteroidia</taxon>
        <taxon>Bacteroidales</taxon>
        <taxon>Prevotellaceae</taxon>
        <taxon>Prevotella</taxon>
    </lineage>
</organism>
<dbReference type="EMBL" id="JRNU01000002">
    <property type="protein sequence ID" value="KGF53187.1"/>
    <property type="molecule type" value="Genomic_DNA"/>
</dbReference>